<dbReference type="EMBL" id="ML220123">
    <property type="protein sequence ID" value="TGZ80674.1"/>
    <property type="molecule type" value="Genomic_DNA"/>
</dbReference>
<dbReference type="AlphaFoldDB" id="A0A4S2MVV9"/>
<sequence>MQNPAEPRTTKSVHGRSPLSSGSDRSSVAPDLIKISHSRPHHTNNLHQPPPAGSSNCYNRRHRQKPPASVRVGTQLPALSRRSARLFGTISVVVATLSHGHVAWGTDASDYP</sequence>
<dbReference type="InParanoid" id="A0A4S2MVV9"/>
<organism evidence="2 3">
    <name type="scientific">Ascodesmis nigricans</name>
    <dbReference type="NCBI Taxonomy" id="341454"/>
    <lineage>
        <taxon>Eukaryota</taxon>
        <taxon>Fungi</taxon>
        <taxon>Dikarya</taxon>
        <taxon>Ascomycota</taxon>
        <taxon>Pezizomycotina</taxon>
        <taxon>Pezizomycetes</taxon>
        <taxon>Pezizales</taxon>
        <taxon>Ascodesmidaceae</taxon>
        <taxon>Ascodesmis</taxon>
    </lineage>
</organism>
<evidence type="ECO:0000313" key="2">
    <source>
        <dbReference type="EMBL" id="TGZ80674.1"/>
    </source>
</evidence>
<evidence type="ECO:0000256" key="1">
    <source>
        <dbReference type="SAM" id="MobiDB-lite"/>
    </source>
</evidence>
<reference evidence="2 3" key="1">
    <citation type="submission" date="2019-04" db="EMBL/GenBank/DDBJ databases">
        <title>Comparative genomics and transcriptomics to analyze fruiting body development in filamentous ascomycetes.</title>
        <authorList>
            <consortium name="DOE Joint Genome Institute"/>
            <person name="Lutkenhaus R."/>
            <person name="Traeger S."/>
            <person name="Breuer J."/>
            <person name="Kuo A."/>
            <person name="Lipzen A."/>
            <person name="Pangilinan J."/>
            <person name="Dilworth D."/>
            <person name="Sandor L."/>
            <person name="Poggeler S."/>
            <person name="Barry K."/>
            <person name="Grigoriev I.V."/>
            <person name="Nowrousian M."/>
        </authorList>
    </citation>
    <scope>NUCLEOTIDE SEQUENCE [LARGE SCALE GENOMIC DNA]</scope>
    <source>
        <strain evidence="2 3">CBS 389.68</strain>
    </source>
</reference>
<protein>
    <submittedName>
        <fullName evidence="2">Uncharacterized protein</fullName>
    </submittedName>
</protein>
<accession>A0A4S2MVV9</accession>
<gene>
    <name evidence="2" type="ORF">EX30DRAFT_47845</name>
</gene>
<name>A0A4S2MVV9_9PEZI</name>
<feature type="compositionally biased region" description="Polar residues" evidence="1">
    <location>
        <begin position="45"/>
        <end position="58"/>
    </location>
</feature>
<keyword evidence="3" id="KW-1185">Reference proteome</keyword>
<evidence type="ECO:0000313" key="3">
    <source>
        <dbReference type="Proteomes" id="UP000298138"/>
    </source>
</evidence>
<feature type="compositionally biased region" description="Low complexity" evidence="1">
    <location>
        <begin position="15"/>
        <end position="27"/>
    </location>
</feature>
<dbReference type="Proteomes" id="UP000298138">
    <property type="component" value="Unassembled WGS sequence"/>
</dbReference>
<proteinExistence type="predicted"/>
<feature type="region of interest" description="Disordered" evidence="1">
    <location>
        <begin position="1"/>
        <end position="76"/>
    </location>
</feature>